<evidence type="ECO:0000313" key="2">
    <source>
        <dbReference type="Proteomes" id="UP001177260"/>
    </source>
</evidence>
<sequence length="546" mass="61113">MPQEQQVDALVVGTGFGGIYALHSLLQLGLKVKAIDKAADVGGTWWWNKYPGAMSDTWSHLYRYTFDTELLQTYPWPRWYVTQPEILEYLRHVVQRHNLRPHMQLSTEMTSAVWDDASGRWTVRCRSGDVFYTRYLISALGILHQAHVPEFPGLGTFRGETLHTAAWRPEIELTGKRVGVVGVGSSGTQVVTAIAPHVQSLHVFIRRPQYTVPSGNRPVTTEDRRAINARYSQIIRDAKGSFTAMGFTEPSRTLMSLPPAERTQLLEDLWQDGNGLRFMFGGFSDVIVDEAANEEVCRFIRGKIASIVKDPVKRAALMPTDLFARRPLCDDGFYDTFNRDNVFAVNLREHPIEAITPRGLRTADGTEHELDVLIFATGFDAYDGSYRRIDIRGRDGARLSDKWAHGAISYLGQGASGFPNLLMINGPNGGFVNVSTLSETNVEFMTDLVRHAEEASKREGRRCVIEPTEKAERKWTEACRTGADATLIVKVPQWLTNSNIPGKPTTVPFFFGGLGRLRGIMTEVKEKGFEGYKAPFGTGEEPKARL</sequence>
<dbReference type="Proteomes" id="UP001177260">
    <property type="component" value="Unassembled WGS sequence"/>
</dbReference>
<accession>A0ACC3B9E6</accession>
<name>A0ACC3B9E6_9EURO</name>
<proteinExistence type="predicted"/>
<reference evidence="1 2" key="1">
    <citation type="journal article" date="2023" name="ACS Omega">
        <title>Identification of the Neoaspergillic Acid Biosynthesis Gene Cluster by Establishing an In Vitro CRISPR-Ribonucleoprotein Genetic System in Aspergillus melleus.</title>
        <authorList>
            <person name="Yuan B."/>
            <person name="Grau M.F."/>
            <person name="Murata R.M."/>
            <person name="Torok T."/>
            <person name="Venkateswaran K."/>
            <person name="Stajich J.E."/>
            <person name="Wang C.C.C."/>
        </authorList>
    </citation>
    <scope>NUCLEOTIDE SEQUENCE [LARGE SCALE GENOMIC DNA]</scope>
    <source>
        <strain evidence="1 2">IMV 1140</strain>
    </source>
</reference>
<comment type="caution">
    <text evidence="1">The sequence shown here is derived from an EMBL/GenBank/DDBJ whole genome shotgun (WGS) entry which is preliminary data.</text>
</comment>
<keyword evidence="2" id="KW-1185">Reference proteome</keyword>
<dbReference type="EMBL" id="JAOPJF010000014">
    <property type="protein sequence ID" value="KAK1146993.1"/>
    <property type="molecule type" value="Genomic_DNA"/>
</dbReference>
<organism evidence="1 2">
    <name type="scientific">Aspergillus melleus</name>
    <dbReference type="NCBI Taxonomy" id="138277"/>
    <lineage>
        <taxon>Eukaryota</taxon>
        <taxon>Fungi</taxon>
        <taxon>Dikarya</taxon>
        <taxon>Ascomycota</taxon>
        <taxon>Pezizomycotina</taxon>
        <taxon>Eurotiomycetes</taxon>
        <taxon>Eurotiomycetidae</taxon>
        <taxon>Eurotiales</taxon>
        <taxon>Aspergillaceae</taxon>
        <taxon>Aspergillus</taxon>
        <taxon>Aspergillus subgen. Circumdati</taxon>
    </lineage>
</organism>
<protein>
    <submittedName>
        <fullName evidence="1">Uncharacterized protein</fullName>
    </submittedName>
</protein>
<evidence type="ECO:0000313" key="1">
    <source>
        <dbReference type="EMBL" id="KAK1146993.1"/>
    </source>
</evidence>
<gene>
    <name evidence="1" type="ORF">N8T08_002321</name>
</gene>